<evidence type="ECO:0000313" key="2">
    <source>
        <dbReference type="EMBL" id="CAB4709238.1"/>
    </source>
</evidence>
<dbReference type="Gene3D" id="3.40.50.720">
    <property type="entry name" value="NAD(P)-binding Rossmann-like Domain"/>
    <property type="match status" value="1"/>
</dbReference>
<dbReference type="SUPFAM" id="SSF51735">
    <property type="entry name" value="NAD(P)-binding Rossmann-fold domains"/>
    <property type="match status" value="1"/>
</dbReference>
<dbReference type="PANTHER" id="PTHR43000">
    <property type="entry name" value="DTDP-D-GLUCOSE 4,6-DEHYDRATASE-RELATED"/>
    <property type="match status" value="1"/>
</dbReference>
<dbReference type="AlphaFoldDB" id="A0A6J6QK32"/>
<reference evidence="2" key="1">
    <citation type="submission" date="2020-05" db="EMBL/GenBank/DDBJ databases">
        <authorList>
            <person name="Chiriac C."/>
            <person name="Salcher M."/>
            <person name="Ghai R."/>
            <person name="Kavagutti S V."/>
        </authorList>
    </citation>
    <scope>NUCLEOTIDE SEQUENCE</scope>
</reference>
<gene>
    <name evidence="2" type="ORF">UFOPK2399_01889</name>
</gene>
<dbReference type="InterPro" id="IPR016040">
    <property type="entry name" value="NAD(P)-bd_dom"/>
</dbReference>
<evidence type="ECO:0000259" key="1">
    <source>
        <dbReference type="Pfam" id="PF16363"/>
    </source>
</evidence>
<name>A0A6J6QK32_9ZZZZ</name>
<dbReference type="Pfam" id="PF16363">
    <property type="entry name" value="GDP_Man_Dehyd"/>
    <property type="match status" value="1"/>
</dbReference>
<dbReference type="Gene3D" id="3.90.25.10">
    <property type="entry name" value="UDP-galactose 4-epimerase, domain 1"/>
    <property type="match status" value="1"/>
</dbReference>
<feature type="domain" description="NAD(P)-binding" evidence="1">
    <location>
        <begin position="31"/>
        <end position="353"/>
    </location>
</feature>
<organism evidence="2">
    <name type="scientific">freshwater metagenome</name>
    <dbReference type="NCBI Taxonomy" id="449393"/>
    <lineage>
        <taxon>unclassified sequences</taxon>
        <taxon>metagenomes</taxon>
        <taxon>ecological metagenomes</taxon>
    </lineage>
</organism>
<sequence length="379" mass="42407">MSRDHSVIWTEGELDALRREFGSLYEGRTCLVTGADGFMGSHLTDALVALGADVTAFVRATSSGALNNIGHLRRDVRVVFADLTDKTSIDYLMRDLAKAPDKPYLFHLGAQAHVGESWHRPYETVMANTLGTLNLLQSVVDYGVELEKFDTAGTSEEYGNVNADVAHHHDFDEKGSLILHERSPINPKSIYATAKVAADFLTMNYFDAYGLPGVVTRMFNNYGPRQNPRYITGTIITQALERAEIELGALDPLRDFCFCTDGVRGHLTVAAHGKPGDVYVYGQGENISMQDWCDMILRIGQEGGFWPAGREIVTAASRFRPGTSDVQELRVGYEKLNRETGWVPKVSWEEGVLRTIQWYAANRDRWMGRVDWMTRTKTQ</sequence>
<protein>
    <submittedName>
        <fullName evidence="2">Unannotated protein</fullName>
    </submittedName>
</protein>
<dbReference type="InterPro" id="IPR036291">
    <property type="entry name" value="NAD(P)-bd_dom_sf"/>
</dbReference>
<proteinExistence type="predicted"/>
<accession>A0A6J6QK32</accession>
<dbReference type="EMBL" id="CAEZXP010000009">
    <property type="protein sequence ID" value="CAB4709238.1"/>
    <property type="molecule type" value="Genomic_DNA"/>
</dbReference>